<feature type="transmembrane region" description="Helical" evidence="2">
    <location>
        <begin position="220"/>
        <end position="237"/>
    </location>
</feature>
<feature type="region of interest" description="Disordered" evidence="1">
    <location>
        <begin position="333"/>
        <end position="388"/>
    </location>
</feature>
<feature type="transmembrane region" description="Helical" evidence="2">
    <location>
        <begin position="133"/>
        <end position="158"/>
    </location>
</feature>
<feature type="transmembrane region" description="Helical" evidence="2">
    <location>
        <begin position="79"/>
        <end position="112"/>
    </location>
</feature>
<feature type="transmembrane region" description="Helical" evidence="2">
    <location>
        <begin position="26"/>
        <end position="45"/>
    </location>
</feature>
<dbReference type="AlphaFoldDB" id="A0A8A2VC18"/>
<reference evidence="3 4" key="1">
    <citation type="submission" date="2021-03" db="EMBL/GenBank/DDBJ databases">
        <title>Haloterrigena longa sp. nov. and Haloterrigena limicola sp. nov., extremely halophilic archaea isolated from a salt lake.</title>
        <authorList>
            <person name="Henglin C."/>
        </authorList>
    </citation>
    <scope>NUCLEOTIDE SEQUENCE [LARGE SCALE GENOMIC DNA]</scope>
    <source>
        <strain evidence="3 4">KZCA68</strain>
    </source>
</reference>
<feature type="transmembrane region" description="Helical" evidence="2">
    <location>
        <begin position="164"/>
        <end position="182"/>
    </location>
</feature>
<organism evidence="3 4">
    <name type="scientific">Haloterrigena alkaliphila</name>
    <dbReference type="NCBI Taxonomy" id="2816475"/>
    <lineage>
        <taxon>Archaea</taxon>
        <taxon>Methanobacteriati</taxon>
        <taxon>Methanobacteriota</taxon>
        <taxon>Stenosarchaea group</taxon>
        <taxon>Halobacteria</taxon>
        <taxon>Halobacteriales</taxon>
        <taxon>Natrialbaceae</taxon>
        <taxon>Haloterrigena</taxon>
    </lineage>
</organism>
<dbReference type="RefSeq" id="WP_207287867.1">
    <property type="nucleotide sequence ID" value="NZ_CP071462.1"/>
</dbReference>
<name>A0A8A2VC18_9EURY</name>
<dbReference type="EMBL" id="CP071462">
    <property type="protein sequence ID" value="QSW98257.1"/>
    <property type="molecule type" value="Genomic_DNA"/>
</dbReference>
<keyword evidence="2" id="KW-0472">Membrane</keyword>
<evidence type="ECO:0008006" key="5">
    <source>
        <dbReference type="Google" id="ProtNLM"/>
    </source>
</evidence>
<keyword evidence="4" id="KW-1185">Reference proteome</keyword>
<dbReference type="KEGG" id="hakz:J0X25_12710"/>
<feature type="transmembrane region" description="Helical" evidence="2">
    <location>
        <begin position="243"/>
        <end position="264"/>
    </location>
</feature>
<dbReference type="Pfam" id="PF24400">
    <property type="entry name" value="DUF7544"/>
    <property type="match status" value="1"/>
</dbReference>
<protein>
    <recommendedName>
        <fullName evidence="5">Membrane domain of glycerophosphoryl diester phosphodiesterase</fullName>
    </recommendedName>
</protein>
<feature type="compositionally biased region" description="Acidic residues" evidence="1">
    <location>
        <begin position="352"/>
        <end position="388"/>
    </location>
</feature>
<feature type="compositionally biased region" description="Basic and acidic residues" evidence="1">
    <location>
        <begin position="337"/>
        <end position="351"/>
    </location>
</feature>
<evidence type="ECO:0000256" key="1">
    <source>
        <dbReference type="SAM" id="MobiDB-lite"/>
    </source>
</evidence>
<feature type="transmembrane region" description="Helical" evidence="2">
    <location>
        <begin position="271"/>
        <end position="293"/>
    </location>
</feature>
<dbReference type="GeneID" id="63188181"/>
<evidence type="ECO:0000313" key="4">
    <source>
        <dbReference type="Proteomes" id="UP000663203"/>
    </source>
</evidence>
<proteinExistence type="predicted"/>
<accession>A0A8A2VC18</accession>
<sequence>MDAIDDLSDAIEGTRNFLTQLSVRQWVTLAVVVFFVSSLGFGAAAPGGDTTMYADGTATEDSFQEEFEQLESELPVEDLLVALLVVAAVVLVLWLCYALLAGVMEFVFLESLRSEEVRIRGYFGANAGKGVRLFLFRLALLLVAGALVSAPAAIAVGLGTFDDISPGLLALYLLYGGGLYLLHSIGRRFTDEFVAPIMLLEDCGVLAAWGRFWRTLRANLAEYAVYLLLVWVLTLAVTVTVSIVIALGAVVIAIPFAIVAFVAVLAGPIGWAVAVVVGLLALAAVLLFAALVWTPVTTYFQYYALLLLGDTDPELDLVPDQRAAVRAAGTGGAIGRSDWERPDSDSSARDDDWNDESGWDGSDPWDEAGDADDADESGDSDDDDDRSW</sequence>
<evidence type="ECO:0000313" key="3">
    <source>
        <dbReference type="EMBL" id="QSW98257.1"/>
    </source>
</evidence>
<evidence type="ECO:0000256" key="2">
    <source>
        <dbReference type="SAM" id="Phobius"/>
    </source>
</evidence>
<keyword evidence="2" id="KW-1133">Transmembrane helix</keyword>
<dbReference type="Proteomes" id="UP000663203">
    <property type="component" value="Chromosome"/>
</dbReference>
<gene>
    <name evidence="3" type="ORF">J0X25_12710</name>
</gene>
<dbReference type="InterPro" id="IPR055966">
    <property type="entry name" value="DUF7544"/>
</dbReference>
<keyword evidence="2" id="KW-0812">Transmembrane</keyword>